<accession>A0A2G5FM47</accession>
<gene>
    <name evidence="2" type="ORF">CDO35_12160</name>
</gene>
<dbReference type="EMBL" id="NIQU01000004">
    <property type="protein sequence ID" value="PIA69065.1"/>
    <property type="molecule type" value="Genomic_DNA"/>
</dbReference>
<feature type="signal peptide" evidence="1">
    <location>
        <begin position="1"/>
        <end position="18"/>
    </location>
</feature>
<evidence type="ECO:0000313" key="3">
    <source>
        <dbReference type="Proteomes" id="UP000229504"/>
    </source>
</evidence>
<feature type="chain" id="PRO_5013734221" description="Lipocalin-like domain-containing protein" evidence="1">
    <location>
        <begin position="19"/>
        <end position="135"/>
    </location>
</feature>
<keyword evidence="1" id="KW-0732">Signal</keyword>
<name>A0A2G5FM47_9PSED</name>
<proteinExistence type="predicted"/>
<protein>
    <recommendedName>
        <fullName evidence="4">Lipocalin-like domain-containing protein</fullName>
    </recommendedName>
</protein>
<reference evidence="3" key="1">
    <citation type="submission" date="2017-06" db="EMBL/GenBank/DDBJ databases">
        <authorList>
            <person name="Rastogi G."/>
            <person name="Vaishampayan P."/>
            <person name="Seuylemezian A."/>
        </authorList>
    </citation>
    <scope>NUCLEOTIDE SEQUENCE [LARGE SCALE GENOMIC DNA]</scope>
    <source>
        <strain evidence="3">PI11</strain>
    </source>
</reference>
<evidence type="ECO:0000256" key="1">
    <source>
        <dbReference type="SAM" id="SignalP"/>
    </source>
</evidence>
<organism evidence="2 3">
    <name type="scientific">Pseudomonas sediminis</name>
    <dbReference type="NCBI Taxonomy" id="1691904"/>
    <lineage>
        <taxon>Bacteria</taxon>
        <taxon>Pseudomonadati</taxon>
        <taxon>Pseudomonadota</taxon>
        <taxon>Gammaproteobacteria</taxon>
        <taxon>Pseudomonadales</taxon>
        <taxon>Pseudomonadaceae</taxon>
        <taxon>Pseudomonas</taxon>
    </lineage>
</organism>
<evidence type="ECO:0000313" key="2">
    <source>
        <dbReference type="EMBL" id="PIA69065.1"/>
    </source>
</evidence>
<sequence>MSKLLFVSLLAVASSANALANAAKVDSQEQLLGIWAMTPLNNGIANVVEFKADGKSDLHPFNCAEPGDREVEVSDYRLSEDGQTIHITSPYQSFDLQVLAFNAKTMELGMEIEGHKLSFSYVKGDKIEPLCALYR</sequence>
<evidence type="ECO:0008006" key="4">
    <source>
        <dbReference type="Google" id="ProtNLM"/>
    </source>
</evidence>
<comment type="caution">
    <text evidence="2">The sequence shown here is derived from an EMBL/GenBank/DDBJ whole genome shotgun (WGS) entry which is preliminary data.</text>
</comment>
<dbReference type="RefSeq" id="WP_099525000.1">
    <property type="nucleotide sequence ID" value="NZ_NIQU01000004.1"/>
</dbReference>
<dbReference type="Proteomes" id="UP000229504">
    <property type="component" value="Unassembled WGS sequence"/>
</dbReference>
<dbReference type="AlphaFoldDB" id="A0A2G5FM47"/>